<feature type="domain" description="Large ribosomal subunit protein uL15/eL18" evidence="5">
    <location>
        <begin position="138"/>
        <end position="215"/>
    </location>
</feature>
<evidence type="ECO:0000259" key="5">
    <source>
        <dbReference type="Pfam" id="PF00828"/>
    </source>
</evidence>
<evidence type="ECO:0000313" key="9">
    <source>
        <dbReference type="Proteomes" id="UP000285712"/>
    </source>
</evidence>
<dbReference type="VEuPathDB" id="FungiDB:H257_11356"/>
<dbReference type="GO" id="GO:0005762">
    <property type="term" value="C:mitochondrial large ribosomal subunit"/>
    <property type="evidence" value="ECO:0007669"/>
    <property type="project" value="TreeGrafter"/>
</dbReference>
<evidence type="ECO:0000256" key="3">
    <source>
        <dbReference type="ARBA" id="ARBA00023274"/>
    </source>
</evidence>
<dbReference type="PANTHER" id="PTHR12934">
    <property type="entry name" value="50S RIBOSOMAL PROTEIN L15"/>
    <property type="match status" value="1"/>
</dbReference>
<dbReference type="InterPro" id="IPR036227">
    <property type="entry name" value="Ribosomal_uL15/eL18_sf"/>
</dbReference>
<evidence type="ECO:0000256" key="4">
    <source>
        <dbReference type="SAM" id="MobiDB-lite"/>
    </source>
</evidence>
<dbReference type="Proteomes" id="UP000285712">
    <property type="component" value="Unassembled WGS sequence"/>
</dbReference>
<name>A0A397AJH9_APHAT</name>
<evidence type="ECO:0000256" key="2">
    <source>
        <dbReference type="ARBA" id="ARBA00022980"/>
    </source>
</evidence>
<reference evidence="8 9" key="1">
    <citation type="submission" date="2018-08" db="EMBL/GenBank/DDBJ databases">
        <title>Aphanomyces genome sequencing and annotation.</title>
        <authorList>
            <person name="Minardi D."/>
            <person name="Oidtmann B."/>
            <person name="Van Der Giezen M."/>
            <person name="Studholme D.J."/>
        </authorList>
    </citation>
    <scope>NUCLEOTIDE SEQUENCE [LARGE SCALE GENOMIC DNA]</scope>
    <source>
        <strain evidence="6 8">Kv</strain>
        <strain evidence="7 9">Sv</strain>
    </source>
</reference>
<dbReference type="SUPFAM" id="SSF52080">
    <property type="entry name" value="Ribosomal proteins L15p and L18e"/>
    <property type="match status" value="1"/>
</dbReference>
<accession>A0A397AJH9</accession>
<dbReference type="InterPro" id="IPR030878">
    <property type="entry name" value="Ribosomal_uL15"/>
</dbReference>
<gene>
    <name evidence="7" type="ORF">DYB35_012991</name>
    <name evidence="6" type="ORF">DYB36_008925</name>
</gene>
<comment type="similarity">
    <text evidence="1">Belongs to the universal ribosomal protein uL15 family.</text>
</comment>
<keyword evidence="3" id="KW-0687">Ribonucleoprotein</keyword>
<feature type="region of interest" description="Disordered" evidence="4">
    <location>
        <begin position="70"/>
        <end position="116"/>
    </location>
</feature>
<evidence type="ECO:0000256" key="1">
    <source>
        <dbReference type="ARBA" id="ARBA00007320"/>
    </source>
</evidence>
<dbReference type="Pfam" id="PF00828">
    <property type="entry name" value="Ribosomal_L27A"/>
    <property type="match status" value="1"/>
</dbReference>
<dbReference type="HAMAP" id="MF_01341">
    <property type="entry name" value="Ribosomal_uL15"/>
    <property type="match status" value="1"/>
</dbReference>
<sequence>MESLESVTSQAEPPLAHPHRDLRLIMFALRHAFSRVAVAPASASIARFSSYGSAAPALIEPVRLNNLADNPGAARKGKRLGRGIGSGKGKTCGRGHKGQKARSGRSGPALGFEGGQTPIYQRVPKRGFNNKWATPMETLNVDRLQLFIDMGRVDATQTITMKTLVDSGLLTTSRVKHGVKLLAKGKSALTTPINIEVSQASQGAIEAVELAGGAIKSVYFNRLGLRSLLKPHKFDGKPLPQLARPPPKKMGYYTDINKRGYLSAEIQAQEALKKIQSSSA</sequence>
<comment type="caution">
    <text evidence="6">The sequence shown here is derived from an EMBL/GenBank/DDBJ whole genome shotgun (WGS) entry which is preliminary data.</text>
</comment>
<evidence type="ECO:0000313" key="8">
    <source>
        <dbReference type="Proteomes" id="UP000265427"/>
    </source>
</evidence>
<protein>
    <recommendedName>
        <fullName evidence="5">Large ribosomal subunit protein uL15/eL18 domain-containing protein</fullName>
    </recommendedName>
</protein>
<feature type="compositionally biased region" description="Basic residues" evidence="4">
    <location>
        <begin position="91"/>
        <end position="103"/>
    </location>
</feature>
<dbReference type="NCBIfam" id="TIGR01071">
    <property type="entry name" value="rplO_bact"/>
    <property type="match status" value="1"/>
</dbReference>
<dbReference type="Gene3D" id="3.100.10.10">
    <property type="match status" value="1"/>
</dbReference>
<dbReference type="EMBL" id="QUTG01002149">
    <property type="protein sequence ID" value="RHY97478.1"/>
    <property type="molecule type" value="Genomic_DNA"/>
</dbReference>
<dbReference type="AlphaFoldDB" id="A0A397AJH9"/>
<dbReference type="InterPro" id="IPR005749">
    <property type="entry name" value="Ribosomal_uL15_bac-type"/>
</dbReference>
<dbReference type="Proteomes" id="UP000265427">
    <property type="component" value="Unassembled WGS sequence"/>
</dbReference>
<proteinExistence type="inferred from homology"/>
<evidence type="ECO:0000313" key="7">
    <source>
        <dbReference type="EMBL" id="RHY97478.1"/>
    </source>
</evidence>
<dbReference type="EMBL" id="QUSZ01005853">
    <property type="protein sequence ID" value="RHY07970.1"/>
    <property type="molecule type" value="Genomic_DNA"/>
</dbReference>
<organism evidence="6 8">
    <name type="scientific">Aphanomyces astaci</name>
    <name type="common">Crayfish plague agent</name>
    <dbReference type="NCBI Taxonomy" id="112090"/>
    <lineage>
        <taxon>Eukaryota</taxon>
        <taxon>Sar</taxon>
        <taxon>Stramenopiles</taxon>
        <taxon>Oomycota</taxon>
        <taxon>Saprolegniomycetes</taxon>
        <taxon>Saprolegniales</taxon>
        <taxon>Verrucalvaceae</taxon>
        <taxon>Aphanomyces</taxon>
    </lineage>
</organism>
<dbReference type="GO" id="GO:0003735">
    <property type="term" value="F:structural constituent of ribosome"/>
    <property type="evidence" value="ECO:0007669"/>
    <property type="project" value="InterPro"/>
</dbReference>
<evidence type="ECO:0000313" key="6">
    <source>
        <dbReference type="EMBL" id="RHY07970.1"/>
    </source>
</evidence>
<dbReference type="PANTHER" id="PTHR12934:SF11">
    <property type="entry name" value="LARGE RIBOSOMAL SUBUNIT PROTEIN UL15M"/>
    <property type="match status" value="1"/>
</dbReference>
<keyword evidence="2" id="KW-0689">Ribosomal protein</keyword>
<dbReference type="InterPro" id="IPR021131">
    <property type="entry name" value="Ribosomal_uL15/eL18"/>
</dbReference>
<dbReference type="GO" id="GO:0006412">
    <property type="term" value="P:translation"/>
    <property type="evidence" value="ECO:0007669"/>
    <property type="project" value="InterPro"/>
</dbReference>